<keyword evidence="1" id="KW-1133">Transmembrane helix</keyword>
<keyword evidence="1" id="KW-0812">Transmembrane</keyword>
<dbReference type="OMA" id="FKKGQYE"/>
<dbReference type="GeneID" id="4620806"/>
<evidence type="ECO:0000256" key="1">
    <source>
        <dbReference type="SAM" id="Phobius"/>
    </source>
</evidence>
<feature type="transmembrane region" description="Helical" evidence="1">
    <location>
        <begin position="128"/>
        <end position="151"/>
    </location>
</feature>
<evidence type="ECO:0000313" key="3">
    <source>
        <dbReference type="Proteomes" id="UP000000591"/>
    </source>
</evidence>
<dbReference type="InParanoid" id="Q758J9"/>
<dbReference type="HOGENOM" id="CLU_1415156_0_0_1"/>
<reference evidence="3" key="2">
    <citation type="journal article" date="2013" name="G3 (Bethesda)">
        <title>Genomes of Ashbya fungi isolated from insects reveal four mating-type loci, numerous translocations, lack of transposons, and distinct gene duplications.</title>
        <authorList>
            <person name="Dietrich F.S."/>
            <person name="Voegeli S."/>
            <person name="Kuo S."/>
            <person name="Philippsen P."/>
        </authorList>
    </citation>
    <scope>GENOME REANNOTATION</scope>
    <source>
        <strain evidence="3">ATCC 10895 / CBS 109.51 / FGSC 9923 / NRRL Y-1056</strain>
    </source>
</reference>
<gene>
    <name evidence="2" type="ORF">AGOS_AEL237W</name>
</gene>
<reference evidence="2 3" key="1">
    <citation type="journal article" date="2004" name="Science">
        <title>The Ashbya gossypii genome as a tool for mapping the ancient Saccharomyces cerevisiae genome.</title>
        <authorList>
            <person name="Dietrich F.S."/>
            <person name="Voegeli S."/>
            <person name="Brachat S."/>
            <person name="Lerch A."/>
            <person name="Gates K."/>
            <person name="Steiner S."/>
            <person name="Mohr C."/>
            <person name="Pohlmann R."/>
            <person name="Luedi P."/>
            <person name="Choi S."/>
            <person name="Wing R.A."/>
            <person name="Flavier A."/>
            <person name="Gaffney T.D."/>
            <person name="Philippsen P."/>
        </authorList>
    </citation>
    <scope>NUCLEOTIDE SEQUENCE [LARGE SCALE GENOMIC DNA]</scope>
    <source>
        <strain evidence="3">ATCC 10895 / CBS 109.51 / FGSC 9923 / NRRL Y-1056</strain>
    </source>
</reference>
<dbReference type="eggNOG" id="KOG0858">
    <property type="taxonomic scope" value="Eukaryota"/>
</dbReference>
<protein>
    <submittedName>
        <fullName evidence="2">AEL237Wp</fullName>
    </submittedName>
</protein>
<feature type="transmembrane region" description="Helical" evidence="1">
    <location>
        <begin position="163"/>
        <end position="181"/>
    </location>
</feature>
<dbReference type="Proteomes" id="UP000000591">
    <property type="component" value="Chromosome V"/>
</dbReference>
<dbReference type="RefSeq" id="NP_984624.2">
    <property type="nucleotide sequence ID" value="NM_209977.2"/>
</dbReference>
<keyword evidence="3" id="KW-1185">Reference proteome</keyword>
<feature type="transmembrane region" description="Helical" evidence="1">
    <location>
        <begin position="90"/>
        <end position="108"/>
    </location>
</feature>
<evidence type="ECO:0000313" key="2">
    <source>
        <dbReference type="EMBL" id="AAS52448.2"/>
    </source>
</evidence>
<dbReference type="EMBL" id="AE016818">
    <property type="protein sequence ID" value="AAS52448.2"/>
    <property type="molecule type" value="Genomic_DNA"/>
</dbReference>
<dbReference type="OrthoDB" id="1716531at2759"/>
<sequence length="200" mass="23005">MDVLFVQIMQGVQPVTRVYVLSMIGCIIAHNIGWIESTKYDFSLIFHRRQYHKLLLSCFDVGSQFNAMDLAITMFQLSYDEQIIGNSKRFIWFIAVVAVLTTSFAYIWDVKGEVLMVDMIKWNLTYYAARTNVAAAGQIGFIRVPSLLALLRIPIFLRVNQCSFAMCSLSVLPGYVLYLMADAAERLYQIDLMRPPDEWF</sequence>
<dbReference type="FunCoup" id="Q758J9">
    <property type="interactions" value="100"/>
</dbReference>
<dbReference type="KEGG" id="ago:AGOS_AEL237W"/>
<name>Q758J9_EREGS</name>
<accession>Q758J9</accession>
<keyword evidence="1" id="KW-0472">Membrane</keyword>
<proteinExistence type="predicted"/>
<dbReference type="AlphaFoldDB" id="Q758J9"/>
<organism evidence="2 3">
    <name type="scientific">Eremothecium gossypii (strain ATCC 10895 / CBS 109.51 / FGSC 9923 / NRRL Y-1056)</name>
    <name type="common">Yeast</name>
    <name type="synonym">Ashbya gossypii</name>
    <dbReference type="NCBI Taxonomy" id="284811"/>
    <lineage>
        <taxon>Eukaryota</taxon>
        <taxon>Fungi</taxon>
        <taxon>Dikarya</taxon>
        <taxon>Ascomycota</taxon>
        <taxon>Saccharomycotina</taxon>
        <taxon>Saccharomycetes</taxon>
        <taxon>Saccharomycetales</taxon>
        <taxon>Saccharomycetaceae</taxon>
        <taxon>Eremothecium</taxon>
    </lineage>
</organism>
<dbReference type="STRING" id="284811.Q758J9"/>